<dbReference type="Proteomes" id="UP001279410">
    <property type="component" value="Unassembled WGS sequence"/>
</dbReference>
<organism evidence="2 3">
    <name type="scientific">Lates japonicus</name>
    <name type="common">Japanese lates</name>
    <dbReference type="NCBI Taxonomy" id="270547"/>
    <lineage>
        <taxon>Eukaryota</taxon>
        <taxon>Metazoa</taxon>
        <taxon>Chordata</taxon>
        <taxon>Craniata</taxon>
        <taxon>Vertebrata</taxon>
        <taxon>Euteleostomi</taxon>
        <taxon>Actinopterygii</taxon>
        <taxon>Neopterygii</taxon>
        <taxon>Teleostei</taxon>
        <taxon>Neoteleostei</taxon>
        <taxon>Acanthomorphata</taxon>
        <taxon>Carangaria</taxon>
        <taxon>Carangaria incertae sedis</taxon>
        <taxon>Centropomidae</taxon>
        <taxon>Lates</taxon>
    </lineage>
</organism>
<keyword evidence="1" id="KW-1133">Transmembrane helix</keyword>
<proteinExistence type="predicted"/>
<keyword evidence="1" id="KW-0472">Membrane</keyword>
<evidence type="ECO:0000313" key="2">
    <source>
        <dbReference type="EMBL" id="GLD69398.1"/>
    </source>
</evidence>
<dbReference type="AlphaFoldDB" id="A0AAD3NBP7"/>
<protein>
    <submittedName>
        <fullName evidence="2">Uncharacterized protein</fullName>
    </submittedName>
</protein>
<name>A0AAD3NBP7_LATJO</name>
<keyword evidence="1" id="KW-0812">Transmembrane</keyword>
<evidence type="ECO:0000313" key="3">
    <source>
        <dbReference type="Proteomes" id="UP001279410"/>
    </source>
</evidence>
<keyword evidence="3" id="KW-1185">Reference proteome</keyword>
<evidence type="ECO:0000256" key="1">
    <source>
        <dbReference type="SAM" id="Phobius"/>
    </source>
</evidence>
<dbReference type="EMBL" id="BRZM01000219">
    <property type="protein sequence ID" value="GLD69398.1"/>
    <property type="molecule type" value="Genomic_DNA"/>
</dbReference>
<accession>A0AAD3NBP7</accession>
<feature type="transmembrane region" description="Helical" evidence="1">
    <location>
        <begin position="140"/>
        <end position="162"/>
    </location>
</feature>
<sequence>MFSVCDEPFIKKQLSQVHIHCHRYLDRYLHTEAKYTLSAVRMNLTCLRSSDPAAANASLLFDFNNDHQNLWVRESLSAPLPQCSSLPPPSPARCLPCLREAVFAVCRDLTRGVEVVMEADGSSVRISESECPALSDDASWWRLAAAIISILTFIFIMVVLCCKFCRGRRRSREV</sequence>
<reference evidence="2" key="1">
    <citation type="submission" date="2022-08" db="EMBL/GenBank/DDBJ databases">
        <title>Genome sequencing of akame (Lates japonicus).</title>
        <authorList>
            <person name="Hashiguchi Y."/>
            <person name="Takahashi H."/>
        </authorList>
    </citation>
    <scope>NUCLEOTIDE SEQUENCE</scope>
    <source>
        <strain evidence="2">Kochi</strain>
    </source>
</reference>
<comment type="caution">
    <text evidence="2">The sequence shown here is derived from an EMBL/GenBank/DDBJ whole genome shotgun (WGS) entry which is preliminary data.</text>
</comment>
<gene>
    <name evidence="2" type="ORF">AKAME5_002071100</name>
</gene>